<dbReference type="PANTHER" id="PTHR30441:SF8">
    <property type="entry name" value="DUF748 DOMAIN-CONTAINING PROTEIN"/>
    <property type="match status" value="1"/>
</dbReference>
<name>A0ABU1ICS6_9BURK</name>
<evidence type="ECO:0000313" key="2">
    <source>
        <dbReference type="EMBL" id="MDR6215029.1"/>
    </source>
</evidence>
<dbReference type="EMBL" id="JAVIZX010000001">
    <property type="protein sequence ID" value="MDR6215029.1"/>
    <property type="molecule type" value="Genomic_DNA"/>
</dbReference>
<evidence type="ECO:0000313" key="3">
    <source>
        <dbReference type="Proteomes" id="UP001267710"/>
    </source>
</evidence>
<gene>
    <name evidence="2" type="ORF">QE399_002718</name>
</gene>
<dbReference type="InterPro" id="IPR036737">
    <property type="entry name" value="OmpA-like_sf"/>
</dbReference>
<accession>A0ABU1ICS6</accession>
<dbReference type="Pfam" id="PF05359">
    <property type="entry name" value="DUF748"/>
    <property type="match status" value="2"/>
</dbReference>
<evidence type="ECO:0000256" key="1">
    <source>
        <dbReference type="SAM" id="MobiDB-lite"/>
    </source>
</evidence>
<organism evidence="2 3">
    <name type="scientific">Paracidovorax wautersii</name>
    <dbReference type="NCBI Taxonomy" id="1177982"/>
    <lineage>
        <taxon>Bacteria</taxon>
        <taxon>Pseudomonadati</taxon>
        <taxon>Pseudomonadota</taxon>
        <taxon>Betaproteobacteria</taxon>
        <taxon>Burkholderiales</taxon>
        <taxon>Comamonadaceae</taxon>
        <taxon>Paracidovorax</taxon>
    </lineage>
</organism>
<comment type="caution">
    <text evidence="2">The sequence shown here is derived from an EMBL/GenBank/DDBJ whole genome shotgun (WGS) entry which is preliminary data.</text>
</comment>
<feature type="region of interest" description="Disordered" evidence="1">
    <location>
        <begin position="1120"/>
        <end position="1140"/>
    </location>
</feature>
<feature type="region of interest" description="Disordered" evidence="1">
    <location>
        <begin position="1224"/>
        <end position="1244"/>
    </location>
</feature>
<sequence>MFRQRWMRLAAWCVVGLLAVWALAWLAVPPWLRGQLERVGAEQLGRSVTVGEIAFRPWSLQLHVRDVAVGRADAPGADPKALPQMELRHLYIDMQWQSLWHLAPVVDAVEVEGLRLRLAQISPGHYDIDDIVNRWAARPPAAEPSEPPRFALYNIALRDGAVELDDRVAGQRHSLRNAELAIPFLSNLPAYREVKVAPRLSFELNGSPFDSDAVATPFMDDQHAQVLLQVAGFDLAPFAGYLPAGLPVRLASGRLDADLRLEFTRAAVPLVQLQGTVGLQQVALVDDGGRDVAAFDALKIALADLQPLKKAVHLRSLEWSGLRAQLRRGPDGNFELLRSGPGDAPERVIPGPSPAAKRVEGGAPSWTVRLDEAALRGSRMDWTDASTGGEPARLAVRNLELRGSRVAWPLRQPLQFQGSAQVLGGDTRKAAAQVAFSGEAGAQRASAAVSVRQLPLELAEPYLRGVFTPRVQGTADADFGVAWNGPAKVAKVARLAVSDLALACAQQVGCPSLQQSGVARGSGARMADVRRLEVGDALIDLPWRRLSVGRLVLDQPQVAAVRGPEGRWMFEEWTARGAVAAAPRSPGVDAGTPPWSVQIAEAVVQDGAVGLRDRAGARPVSVNLSAVQIRARDLLPLAQQAAASPVTLSVRVGTGRTEPGRIQYDGAVGWAPIALQGRLQASHVPLHAFEPYFGEGLNVRVVRAEGSFTGQVSHRADATAGAQTEVRGDVSLDEVRVRSPILVAGDGKGSEPVAAGSSEELMNWKTLGLRGLHVVQAAGKPLQVDVQETALSDFFARVIVQESGRINLQDIRKAAAQGEGATVPVSGPPVPPAGPGSDPVIRFGPITLTNGSVRFTDHFVKPNYSTDLSGLTGRLGAFSSQAPAEGAPPLADLELRGRAEGTASIDIVGKLNPLAKPLALDVQGRMRDLELPPLSPYSVKYAGHGIERGKLSMDVTYRVLPDGRLTASNKLVLNQLAFGEPVEGAPGSLPVRLAVALLADRHGVIDVDLPISGSLNDPEFSLGSVILRVIGNLVMKAITAPFSLLAGAMGGADEAATVEFSAGSAELGPQAQQQLDKVAQSLADRPALQMTVVGEARLALEQDAWKRGRLQEQVRAQKRRQMRGAPPLPEAAAAAAADAQPTVTAQEYPALLREVYRRADMRKPRNWVGMAQNVPDAEMEALLLANVPVPDTAMRDLAVARAVAVRDYLAERQVPLGRLFVGAPRTGPESDGWTPRAELSLATR</sequence>
<feature type="compositionally biased region" description="Low complexity" evidence="1">
    <location>
        <begin position="1130"/>
        <end position="1140"/>
    </location>
</feature>
<dbReference type="PANTHER" id="PTHR30441">
    <property type="entry name" value="DUF748 DOMAIN-CONTAINING PROTEIN"/>
    <property type="match status" value="1"/>
</dbReference>
<feature type="region of interest" description="Disordered" evidence="1">
    <location>
        <begin position="339"/>
        <end position="360"/>
    </location>
</feature>
<dbReference type="InterPro" id="IPR008023">
    <property type="entry name" value="DUF748"/>
</dbReference>
<reference evidence="2 3" key="1">
    <citation type="submission" date="2023-08" db="EMBL/GenBank/DDBJ databases">
        <title>Functional and genomic diversity of the sorghum phyllosphere microbiome.</title>
        <authorList>
            <person name="Shade A."/>
        </authorList>
    </citation>
    <scope>NUCLEOTIDE SEQUENCE [LARGE SCALE GENOMIC DNA]</scope>
    <source>
        <strain evidence="2 3">SORGH_AS_0335</strain>
    </source>
</reference>
<dbReference type="Gene3D" id="3.30.1330.60">
    <property type="entry name" value="OmpA-like domain"/>
    <property type="match status" value="1"/>
</dbReference>
<dbReference type="InterPro" id="IPR052894">
    <property type="entry name" value="AsmA-related"/>
</dbReference>
<proteinExistence type="predicted"/>
<evidence type="ECO:0008006" key="4">
    <source>
        <dbReference type="Google" id="ProtNLM"/>
    </source>
</evidence>
<keyword evidence="3" id="KW-1185">Reference proteome</keyword>
<dbReference type="Proteomes" id="UP001267710">
    <property type="component" value="Unassembled WGS sequence"/>
</dbReference>
<protein>
    <recommendedName>
        <fullName evidence="4">DUF748 domain-containing protein</fullName>
    </recommendedName>
</protein>